<protein>
    <submittedName>
        <fullName evidence="3">Serine hydrolase domain-containing protein</fullName>
        <ecNumber evidence="3">3.-.-.-</ecNumber>
    </submittedName>
</protein>
<keyword evidence="4" id="KW-1185">Reference proteome</keyword>
<dbReference type="EMBL" id="JBHMCR010000019">
    <property type="protein sequence ID" value="MFB9523669.1"/>
    <property type="molecule type" value="Genomic_DNA"/>
</dbReference>
<dbReference type="PANTHER" id="PTHR46825">
    <property type="entry name" value="D-ALANYL-D-ALANINE-CARBOXYPEPTIDASE/ENDOPEPTIDASE AMPH"/>
    <property type="match status" value="1"/>
</dbReference>
<name>A0ABV5PKD9_STRCM</name>
<dbReference type="Gene3D" id="3.40.710.10">
    <property type="entry name" value="DD-peptidase/beta-lactamase superfamily"/>
    <property type="match status" value="1"/>
</dbReference>
<dbReference type="GO" id="GO:0016787">
    <property type="term" value="F:hydrolase activity"/>
    <property type="evidence" value="ECO:0007669"/>
    <property type="project" value="UniProtKB-KW"/>
</dbReference>
<dbReference type="InterPro" id="IPR012338">
    <property type="entry name" value="Beta-lactam/transpept-like"/>
</dbReference>
<dbReference type="InterPro" id="IPR050491">
    <property type="entry name" value="AmpC-like"/>
</dbReference>
<comment type="caution">
    <text evidence="3">The sequence shown here is derived from an EMBL/GenBank/DDBJ whole genome shotgun (WGS) entry which is preliminary data.</text>
</comment>
<dbReference type="PANTHER" id="PTHR46825:SF7">
    <property type="entry name" value="D-ALANYL-D-ALANINE CARBOXYPEPTIDASE"/>
    <property type="match status" value="1"/>
</dbReference>
<gene>
    <name evidence="3" type="ORF">ACFFTU_27350</name>
</gene>
<feature type="domain" description="Beta-lactamase-related" evidence="2">
    <location>
        <begin position="50"/>
        <end position="361"/>
    </location>
</feature>
<keyword evidence="3" id="KW-0378">Hydrolase</keyword>
<dbReference type="SUPFAM" id="SSF56601">
    <property type="entry name" value="beta-lactamase/transpeptidase-like"/>
    <property type="match status" value="1"/>
</dbReference>
<evidence type="ECO:0000259" key="2">
    <source>
        <dbReference type="Pfam" id="PF00144"/>
    </source>
</evidence>
<dbReference type="RefSeq" id="WP_345218981.1">
    <property type="nucleotide sequence ID" value="NZ_BAAAXE010000001.1"/>
</dbReference>
<reference evidence="3 4" key="1">
    <citation type="submission" date="2024-09" db="EMBL/GenBank/DDBJ databases">
        <authorList>
            <person name="Sun Q."/>
            <person name="Mori K."/>
        </authorList>
    </citation>
    <scope>NUCLEOTIDE SEQUENCE [LARGE SCALE GENOMIC DNA]</scope>
    <source>
        <strain evidence="3 4">JCM 4362</strain>
    </source>
</reference>
<dbReference type="EC" id="3.-.-.-" evidence="3"/>
<dbReference type="Proteomes" id="UP001589718">
    <property type="component" value="Unassembled WGS sequence"/>
</dbReference>
<feature type="signal peptide" evidence="1">
    <location>
        <begin position="1"/>
        <end position="23"/>
    </location>
</feature>
<feature type="chain" id="PRO_5045415652" evidence="1">
    <location>
        <begin position="24"/>
        <end position="375"/>
    </location>
</feature>
<accession>A0ABV5PKD9</accession>
<proteinExistence type="predicted"/>
<evidence type="ECO:0000313" key="4">
    <source>
        <dbReference type="Proteomes" id="UP001589718"/>
    </source>
</evidence>
<evidence type="ECO:0000313" key="3">
    <source>
        <dbReference type="EMBL" id="MFB9523669.1"/>
    </source>
</evidence>
<dbReference type="Pfam" id="PF00144">
    <property type="entry name" value="Beta-lactamase"/>
    <property type="match status" value="1"/>
</dbReference>
<organism evidence="3 4">
    <name type="scientific">Streptomyces cremeus</name>
    <dbReference type="NCBI Taxonomy" id="66881"/>
    <lineage>
        <taxon>Bacteria</taxon>
        <taxon>Bacillati</taxon>
        <taxon>Actinomycetota</taxon>
        <taxon>Actinomycetes</taxon>
        <taxon>Kitasatosporales</taxon>
        <taxon>Streptomycetaceae</taxon>
        <taxon>Streptomyces</taxon>
    </lineage>
</organism>
<sequence>MTRRTRTALAAALLLGLTAGPLAAPALAQGRPVVAEQRGPDRTALKEALKGLPDAQATSAIVRVGGHGTWRGSAGVRDIRTGAKAIGNARFRAGSTTKVVTAALVLKLAAQGRIDLNGTVQHYLPGLLTRDFAPITVRQLLNYTSGLQPGKSLGDTVDEAYPHRFETLTPQEVVAASVAKGPRHAPGAEQHYGNHHYLVLAMLVEKVTDDTYAHQARVRVLRPLGMRDTSFPTGGDPRIHGPHNRGYEDMGGRLVDVTEWNVSDRWAAGDMISSLPDLERLMVGLFDGRLLPKAQLDEMFAVPDLPGARYGAGLERIVVNGREVWGKTGARPGYHTVVAATRDLSRTLVYSVTATDAHTDGLALAQRFAFPAFNS</sequence>
<keyword evidence="1" id="KW-0732">Signal</keyword>
<evidence type="ECO:0000256" key="1">
    <source>
        <dbReference type="SAM" id="SignalP"/>
    </source>
</evidence>
<dbReference type="InterPro" id="IPR001466">
    <property type="entry name" value="Beta-lactam-related"/>
</dbReference>